<name>A0A382F2Y8_9ZZZZ</name>
<sequence>VAREYVLQPYRDSVKLQIDYEAELNDAQRTAVTALPGPALVIAGAGSGKTRTLTYRVAYLLEQGVPADRILLLTFTNKAAKEMMGRVADLIGHDMSDLWGGTFHSIGHRVLRRHAEDLGFDRSFTIQDREDTKGLINACIAEAEIDVKATRFPKPEVVADMGSLAGNKQMDVREVIEGRFPWFEHLVPQIEGVIQRYAERKRAQGLMDFDDLLVLWLKLLKEHEEVRELYQKRFQFVLVDEYQDTNQLQAELIDLLGERYKNVMVVGDDSQSIYSWRGANYENIIEFPDRYPGAKVYKIETNYRSTPEILNLANAAIAANTRQFAKELSASRGPGEKPVLAVCSAAGEQAAFVAQRALELREEGMELNDMAVLYRSHFHALELQLEFTRRNIPFSITSGLRFFEQAHIKDVTSYLKWLANPRDEQAFKRLVLMLPGVGGKTAFKLWGQFLAAHTDTTPQAETLQKCAAVPKKAKVPWAQ</sequence>
<dbReference type="PANTHER" id="PTHR11070">
    <property type="entry name" value="UVRD / RECB / PCRA DNA HELICASE FAMILY MEMBER"/>
    <property type="match status" value="1"/>
</dbReference>
<dbReference type="AlphaFoldDB" id="A0A382F2Y8"/>
<dbReference type="Gene3D" id="1.10.10.160">
    <property type="match status" value="1"/>
</dbReference>
<keyword evidence="6" id="KW-0413">Isomerase</keyword>
<evidence type="ECO:0000256" key="5">
    <source>
        <dbReference type="ARBA" id="ARBA00022840"/>
    </source>
</evidence>
<protein>
    <recommendedName>
        <fullName evidence="8">DNA 3'-5' helicase</fullName>
        <ecNumber evidence="8">5.6.2.4</ecNumber>
    </recommendedName>
</protein>
<dbReference type="GO" id="GO:0043138">
    <property type="term" value="F:3'-5' DNA helicase activity"/>
    <property type="evidence" value="ECO:0007669"/>
    <property type="project" value="UniProtKB-EC"/>
</dbReference>
<dbReference type="GO" id="GO:0005524">
    <property type="term" value="F:ATP binding"/>
    <property type="evidence" value="ECO:0007669"/>
    <property type="project" value="UniProtKB-KW"/>
</dbReference>
<keyword evidence="2" id="KW-0547">Nucleotide-binding</keyword>
<feature type="domain" description="UvrD-like helicase ATP-binding" evidence="10">
    <location>
        <begin position="22"/>
        <end position="306"/>
    </location>
</feature>
<accession>A0A382F2Y8</accession>
<comment type="catalytic activity">
    <reaction evidence="9">
        <text>ATP + H2O = ADP + phosphate + H(+)</text>
        <dbReference type="Rhea" id="RHEA:13065"/>
        <dbReference type="ChEBI" id="CHEBI:15377"/>
        <dbReference type="ChEBI" id="CHEBI:15378"/>
        <dbReference type="ChEBI" id="CHEBI:30616"/>
        <dbReference type="ChEBI" id="CHEBI:43474"/>
        <dbReference type="ChEBI" id="CHEBI:456216"/>
        <dbReference type="EC" id="5.6.2.4"/>
    </reaction>
</comment>
<dbReference type="EMBL" id="UINC01047720">
    <property type="protein sequence ID" value="SVB57340.1"/>
    <property type="molecule type" value="Genomic_DNA"/>
</dbReference>
<dbReference type="SUPFAM" id="SSF52540">
    <property type="entry name" value="P-loop containing nucleoside triphosphate hydrolases"/>
    <property type="match status" value="1"/>
</dbReference>
<evidence type="ECO:0000313" key="12">
    <source>
        <dbReference type="EMBL" id="SVB57340.1"/>
    </source>
</evidence>
<keyword evidence="3" id="KW-0378">Hydrolase</keyword>
<evidence type="ECO:0000256" key="2">
    <source>
        <dbReference type="ARBA" id="ARBA00022741"/>
    </source>
</evidence>
<evidence type="ECO:0000256" key="6">
    <source>
        <dbReference type="ARBA" id="ARBA00023235"/>
    </source>
</evidence>
<keyword evidence="4" id="KW-0347">Helicase</keyword>
<dbReference type="GO" id="GO:0016787">
    <property type="term" value="F:hydrolase activity"/>
    <property type="evidence" value="ECO:0007669"/>
    <property type="project" value="UniProtKB-KW"/>
</dbReference>
<dbReference type="InterPro" id="IPR014017">
    <property type="entry name" value="DNA_helicase_UvrD-like_C"/>
</dbReference>
<evidence type="ECO:0000256" key="8">
    <source>
        <dbReference type="ARBA" id="ARBA00034808"/>
    </source>
</evidence>
<keyword evidence="5" id="KW-0067">ATP-binding</keyword>
<evidence type="ECO:0000259" key="11">
    <source>
        <dbReference type="PROSITE" id="PS51217"/>
    </source>
</evidence>
<dbReference type="Gene3D" id="3.40.50.300">
    <property type="entry name" value="P-loop containing nucleotide triphosphate hydrolases"/>
    <property type="match status" value="2"/>
</dbReference>
<dbReference type="GO" id="GO:0005829">
    <property type="term" value="C:cytosol"/>
    <property type="evidence" value="ECO:0007669"/>
    <property type="project" value="TreeGrafter"/>
</dbReference>
<evidence type="ECO:0000256" key="3">
    <source>
        <dbReference type="ARBA" id="ARBA00022801"/>
    </source>
</evidence>
<evidence type="ECO:0000259" key="10">
    <source>
        <dbReference type="PROSITE" id="PS51198"/>
    </source>
</evidence>
<dbReference type="EC" id="5.6.2.4" evidence="8"/>
<evidence type="ECO:0000256" key="9">
    <source>
        <dbReference type="ARBA" id="ARBA00048988"/>
    </source>
</evidence>
<evidence type="ECO:0000256" key="1">
    <source>
        <dbReference type="ARBA" id="ARBA00009922"/>
    </source>
</evidence>
<feature type="non-terminal residue" evidence="12">
    <location>
        <position position="479"/>
    </location>
</feature>
<dbReference type="PANTHER" id="PTHR11070:SF3">
    <property type="entry name" value="DNA 3'-5' HELICASE"/>
    <property type="match status" value="1"/>
</dbReference>
<gene>
    <name evidence="12" type="ORF">METZ01_LOCUS210194</name>
</gene>
<dbReference type="Pfam" id="PF00580">
    <property type="entry name" value="UvrD-helicase"/>
    <property type="match status" value="1"/>
</dbReference>
<dbReference type="InterPro" id="IPR027417">
    <property type="entry name" value="P-loop_NTPase"/>
</dbReference>
<dbReference type="PROSITE" id="PS51217">
    <property type="entry name" value="UVRD_HELICASE_CTER"/>
    <property type="match status" value="1"/>
</dbReference>
<dbReference type="PROSITE" id="PS51198">
    <property type="entry name" value="UVRD_HELICASE_ATP_BIND"/>
    <property type="match status" value="1"/>
</dbReference>
<evidence type="ECO:0000256" key="4">
    <source>
        <dbReference type="ARBA" id="ARBA00022806"/>
    </source>
</evidence>
<dbReference type="CDD" id="cd17932">
    <property type="entry name" value="DEXQc_UvrD"/>
    <property type="match status" value="1"/>
</dbReference>
<feature type="non-terminal residue" evidence="12">
    <location>
        <position position="1"/>
    </location>
</feature>
<dbReference type="GO" id="GO:0003677">
    <property type="term" value="F:DNA binding"/>
    <property type="evidence" value="ECO:0007669"/>
    <property type="project" value="InterPro"/>
</dbReference>
<feature type="domain" description="UvrD-like helicase C-terminal" evidence="11">
    <location>
        <begin position="307"/>
        <end position="479"/>
    </location>
</feature>
<organism evidence="12">
    <name type="scientific">marine metagenome</name>
    <dbReference type="NCBI Taxonomy" id="408172"/>
    <lineage>
        <taxon>unclassified sequences</taxon>
        <taxon>metagenomes</taxon>
        <taxon>ecological metagenomes</taxon>
    </lineage>
</organism>
<comment type="similarity">
    <text evidence="1">Belongs to the helicase family. UvrD subfamily.</text>
</comment>
<reference evidence="12" key="1">
    <citation type="submission" date="2018-05" db="EMBL/GenBank/DDBJ databases">
        <authorList>
            <person name="Lanie J.A."/>
            <person name="Ng W.-L."/>
            <person name="Kazmierczak K.M."/>
            <person name="Andrzejewski T.M."/>
            <person name="Davidsen T.M."/>
            <person name="Wayne K.J."/>
            <person name="Tettelin H."/>
            <person name="Glass J.I."/>
            <person name="Rusch D."/>
            <person name="Podicherti R."/>
            <person name="Tsui H.-C.T."/>
            <person name="Winkler M.E."/>
        </authorList>
    </citation>
    <scope>NUCLEOTIDE SEQUENCE</scope>
</reference>
<evidence type="ECO:0000256" key="7">
    <source>
        <dbReference type="ARBA" id="ARBA00034617"/>
    </source>
</evidence>
<dbReference type="Pfam" id="PF13361">
    <property type="entry name" value="UvrD_C"/>
    <property type="match status" value="1"/>
</dbReference>
<dbReference type="InterPro" id="IPR000212">
    <property type="entry name" value="DNA_helicase_UvrD/REP"/>
</dbReference>
<dbReference type="Gene3D" id="1.10.486.10">
    <property type="entry name" value="PCRA, domain 4"/>
    <property type="match status" value="1"/>
</dbReference>
<proteinExistence type="inferred from homology"/>
<dbReference type="InterPro" id="IPR014016">
    <property type="entry name" value="UvrD-like_ATP-bd"/>
</dbReference>
<dbReference type="InterPro" id="IPR013986">
    <property type="entry name" value="DExx_box_DNA_helicase_dom_sf"/>
</dbReference>
<comment type="catalytic activity">
    <reaction evidence="7">
        <text>Couples ATP hydrolysis with the unwinding of duplex DNA by translocating in the 3'-5' direction.</text>
        <dbReference type="EC" id="5.6.2.4"/>
    </reaction>
</comment>
<dbReference type="GO" id="GO:0000725">
    <property type="term" value="P:recombinational repair"/>
    <property type="evidence" value="ECO:0007669"/>
    <property type="project" value="TreeGrafter"/>
</dbReference>